<feature type="domain" description="Amidohydrolase-related" evidence="6">
    <location>
        <begin position="56"/>
        <end position="384"/>
    </location>
</feature>
<dbReference type="GO" id="GO:0008448">
    <property type="term" value="F:N-acetylglucosamine-6-phosphate deacetylase activity"/>
    <property type="evidence" value="ECO:0007669"/>
    <property type="project" value="UniProtKB-EC"/>
</dbReference>
<dbReference type="Proteomes" id="UP000290273">
    <property type="component" value="Unassembled WGS sequence"/>
</dbReference>
<dbReference type="InterPro" id="IPR032466">
    <property type="entry name" value="Metal_Hydrolase"/>
</dbReference>
<keyword evidence="3 5" id="KW-0378">Hydrolase</keyword>
<dbReference type="InterPro" id="IPR011059">
    <property type="entry name" value="Metal-dep_hydrolase_composite"/>
</dbReference>
<dbReference type="PANTHER" id="PTHR11113">
    <property type="entry name" value="N-ACETYLGLUCOSAMINE-6-PHOSPHATE DEACETYLASE"/>
    <property type="match status" value="1"/>
</dbReference>
<sequence>MKYGIRADNLYLENVILQDGLVIIDDDRIEKVVCYNEIEILDSKLEKVYNLSNKKILPGIIDTHIHGGDGYDTMNGNFEALNGISKYLVSRGITAFLPTVVTDHMEKIKIALKNVKDSMGKVQGAEIIGSYLEGPFISKEFKGSHAENLIRKISIEDFKELIYMSENTIKIVVLSPEKKGAEEFIKFCKEKGIIVALGHSNATYEETIKAIENGAKVGVHTFNGMRSIHHREPGIVGAILTCDKVYSEIICDFIHQHPTTIDISLRCKPKDKIVLISDSIEAAGLKDGEYKLGASKVNVKDSIARIDNGALAGSTIDILKSIKIMIEKLNVDCLDAVNMASINPSRELGIDKWVGSIEQGKKANLTIVDMEYNPYMTIVNGKVVWKR</sequence>
<evidence type="ECO:0000256" key="5">
    <source>
        <dbReference type="PIRNR" id="PIRNR038994"/>
    </source>
</evidence>
<dbReference type="Gene3D" id="2.30.40.10">
    <property type="entry name" value="Urease, subunit C, domain 1"/>
    <property type="match status" value="1"/>
</dbReference>
<comment type="similarity">
    <text evidence="1 5">Belongs to the metallo-dependent hydrolases superfamily. NagA family.</text>
</comment>
<dbReference type="InterPro" id="IPR003764">
    <property type="entry name" value="GlcNAc_6-P_deAcase"/>
</dbReference>
<proteinExistence type="inferred from homology"/>
<dbReference type="InterPro" id="IPR006680">
    <property type="entry name" value="Amidohydro-rel"/>
</dbReference>
<reference evidence="7 8" key="1">
    <citation type="submission" date="2018-06" db="EMBL/GenBank/DDBJ databases">
        <title>Genome conservation of Clostridium tetani.</title>
        <authorList>
            <person name="Bruggemann H."/>
            <person name="Popoff M.R."/>
        </authorList>
    </citation>
    <scope>NUCLEOTIDE SEQUENCE [LARGE SCALE GENOMIC DNA]</scope>
    <source>
        <strain evidence="7 8">63.05</strain>
    </source>
</reference>
<dbReference type="PANTHER" id="PTHR11113:SF14">
    <property type="entry name" value="N-ACETYLGLUCOSAMINE-6-PHOSPHATE DEACETYLASE"/>
    <property type="match status" value="1"/>
</dbReference>
<dbReference type="PIRSF" id="PIRSF038994">
    <property type="entry name" value="NagA"/>
    <property type="match status" value="1"/>
</dbReference>
<organism evidence="7 8">
    <name type="scientific">Clostridium tetani</name>
    <dbReference type="NCBI Taxonomy" id="1513"/>
    <lineage>
        <taxon>Bacteria</taxon>
        <taxon>Bacillati</taxon>
        <taxon>Bacillota</taxon>
        <taxon>Clostridia</taxon>
        <taxon>Eubacteriales</taxon>
        <taxon>Clostridiaceae</taxon>
        <taxon>Clostridium</taxon>
    </lineage>
</organism>
<protein>
    <submittedName>
        <fullName evidence="7">N-acetylglucosamine-6-phosphate deacetylase</fullName>
        <ecNumber evidence="7">3.5.1.25</ecNumber>
    </submittedName>
</protein>
<dbReference type="EMBL" id="QMAU01000020">
    <property type="protein sequence ID" value="RXI57549.1"/>
    <property type="molecule type" value="Genomic_DNA"/>
</dbReference>
<keyword evidence="4 5" id="KW-0119">Carbohydrate metabolism</keyword>
<dbReference type="Pfam" id="PF01979">
    <property type="entry name" value="Amidohydro_1"/>
    <property type="match status" value="1"/>
</dbReference>
<comment type="caution">
    <text evidence="7">The sequence shown here is derived from an EMBL/GenBank/DDBJ whole genome shotgun (WGS) entry which is preliminary data.</text>
</comment>
<dbReference type="CDD" id="cd00854">
    <property type="entry name" value="NagA"/>
    <property type="match status" value="1"/>
</dbReference>
<keyword evidence="2" id="KW-0479">Metal-binding</keyword>
<dbReference type="RefSeq" id="WP_023437343.1">
    <property type="nucleotide sequence ID" value="NZ_CASHSW010000015.1"/>
</dbReference>
<evidence type="ECO:0000313" key="7">
    <source>
        <dbReference type="EMBL" id="RXI57549.1"/>
    </source>
</evidence>
<evidence type="ECO:0000313" key="8">
    <source>
        <dbReference type="Proteomes" id="UP000290273"/>
    </source>
</evidence>
<evidence type="ECO:0000256" key="1">
    <source>
        <dbReference type="ARBA" id="ARBA00010716"/>
    </source>
</evidence>
<dbReference type="SUPFAM" id="SSF51338">
    <property type="entry name" value="Composite domain of metallo-dependent hydrolases"/>
    <property type="match status" value="1"/>
</dbReference>
<dbReference type="Gene3D" id="3.20.20.140">
    <property type="entry name" value="Metal-dependent hydrolases"/>
    <property type="match status" value="1"/>
</dbReference>
<accession>A0ABY0ETR1</accession>
<evidence type="ECO:0000256" key="3">
    <source>
        <dbReference type="ARBA" id="ARBA00022801"/>
    </source>
</evidence>
<dbReference type="EC" id="3.5.1.25" evidence="7"/>
<name>A0ABY0ETR1_CLOTA</name>
<evidence type="ECO:0000256" key="2">
    <source>
        <dbReference type="ARBA" id="ARBA00022723"/>
    </source>
</evidence>
<gene>
    <name evidence="7" type="primary">nagA</name>
    <name evidence="7" type="ORF">DP131_04475</name>
</gene>
<dbReference type="SUPFAM" id="SSF51556">
    <property type="entry name" value="Metallo-dependent hydrolases"/>
    <property type="match status" value="1"/>
</dbReference>
<evidence type="ECO:0000259" key="6">
    <source>
        <dbReference type="Pfam" id="PF01979"/>
    </source>
</evidence>
<dbReference type="NCBIfam" id="TIGR00221">
    <property type="entry name" value="nagA"/>
    <property type="match status" value="1"/>
</dbReference>
<evidence type="ECO:0000256" key="4">
    <source>
        <dbReference type="ARBA" id="ARBA00023277"/>
    </source>
</evidence>